<keyword evidence="1" id="KW-0472">Membrane</keyword>
<keyword evidence="3" id="KW-1185">Reference proteome</keyword>
<organism evidence="2 3">
    <name type="scientific">Ostreobium quekettii</name>
    <dbReference type="NCBI Taxonomy" id="121088"/>
    <lineage>
        <taxon>Eukaryota</taxon>
        <taxon>Viridiplantae</taxon>
        <taxon>Chlorophyta</taxon>
        <taxon>core chlorophytes</taxon>
        <taxon>Ulvophyceae</taxon>
        <taxon>TCBD clade</taxon>
        <taxon>Bryopsidales</taxon>
        <taxon>Ostreobineae</taxon>
        <taxon>Ostreobiaceae</taxon>
        <taxon>Ostreobium</taxon>
    </lineage>
</organism>
<accession>A0A8S1J1R0</accession>
<comment type="caution">
    <text evidence="2">The sequence shown here is derived from an EMBL/GenBank/DDBJ whole genome shotgun (WGS) entry which is preliminary data.</text>
</comment>
<evidence type="ECO:0000313" key="2">
    <source>
        <dbReference type="EMBL" id="CAD7701287.1"/>
    </source>
</evidence>
<dbReference type="EMBL" id="CAJHUC010001486">
    <property type="protein sequence ID" value="CAD7701287.1"/>
    <property type="molecule type" value="Genomic_DNA"/>
</dbReference>
<evidence type="ECO:0000313" key="3">
    <source>
        <dbReference type="Proteomes" id="UP000708148"/>
    </source>
</evidence>
<keyword evidence="1" id="KW-1133">Transmembrane helix</keyword>
<gene>
    <name evidence="2" type="ORF">OSTQU699_LOCUS6646</name>
</gene>
<protein>
    <submittedName>
        <fullName evidence="2">Uncharacterized protein</fullName>
    </submittedName>
</protein>
<dbReference type="AlphaFoldDB" id="A0A8S1J1R0"/>
<sequence>MLAIGMGTQAQWSAGSWFHGNFTTRKGALSISTDVLVVAMMTVAMLLFTSILGVEALKRYSRSCEWCNVKTGVDYQQGWLHSGNGGSHVVVVWWVVHFDFGCGGLQRMLREPRCTLQWQTIG</sequence>
<reference evidence="2" key="1">
    <citation type="submission" date="2020-12" db="EMBL/GenBank/DDBJ databases">
        <authorList>
            <person name="Iha C."/>
        </authorList>
    </citation>
    <scope>NUCLEOTIDE SEQUENCE</scope>
</reference>
<evidence type="ECO:0000256" key="1">
    <source>
        <dbReference type="SAM" id="Phobius"/>
    </source>
</evidence>
<keyword evidence="1" id="KW-0812">Transmembrane</keyword>
<proteinExistence type="predicted"/>
<name>A0A8S1J1R0_9CHLO</name>
<feature type="transmembrane region" description="Helical" evidence="1">
    <location>
        <begin position="35"/>
        <end position="54"/>
    </location>
</feature>
<dbReference type="Proteomes" id="UP000708148">
    <property type="component" value="Unassembled WGS sequence"/>
</dbReference>